<feature type="binding site" evidence="16">
    <location>
        <begin position="66"/>
        <end position="69"/>
    </location>
    <ligand>
        <name>substrate</name>
    </ligand>
</feature>
<dbReference type="GO" id="GO:0006096">
    <property type="term" value="P:glycolytic process"/>
    <property type="evidence" value="ECO:0007669"/>
    <property type="project" value="UniProtKB-KW"/>
</dbReference>
<keyword evidence="10" id="KW-0479">Metal-binding</keyword>
<organism evidence="20 21">
    <name type="scientific">Piedraia hortae CBS 480.64</name>
    <dbReference type="NCBI Taxonomy" id="1314780"/>
    <lineage>
        <taxon>Eukaryota</taxon>
        <taxon>Fungi</taxon>
        <taxon>Dikarya</taxon>
        <taxon>Ascomycota</taxon>
        <taxon>Pezizomycotina</taxon>
        <taxon>Dothideomycetes</taxon>
        <taxon>Dothideomycetidae</taxon>
        <taxon>Capnodiales</taxon>
        <taxon>Piedraiaceae</taxon>
        <taxon>Piedraia</taxon>
    </lineage>
</organism>
<sequence>MSLSNKLSIEDVDLKDKRVLIRVDFNVPLDKETNSKITNNQRIVGALPTIKYAIDHGAKAVVLMSHLGRPDGKPNPKYSLKPVAEELKKLLGRDVTFCNDCVGPEAEKAVQGGGVVLLENLRFHPEEEGSSKDASGNKVKADPAKVKEFRQNLTKLGDVYINDAFGTAHRGHSSMVGIDLPQKASGFLMKKELDYFAQALEKPQRPFLAILGGAKVSDKIQLIENLLDKVNSLVICGGMAFTFKKTLENVKIGNSLFDEDGSKKVASLMEKAKKNNVEVTLPCDYITADKFAADAKTGYAEDKDGIPDGWMGLDCGEKSIKLYKEAIDKAKTILWNGPPGVFEMDAFAKGTKATMDAVVEAAQKGKIVIIGGGDTATVAAKYGVEDKLSHVSTGGGASLELLEGKELPGVTALSSK</sequence>
<dbReference type="GO" id="GO:0005829">
    <property type="term" value="C:cytosol"/>
    <property type="evidence" value="ECO:0007669"/>
    <property type="project" value="TreeGrafter"/>
</dbReference>
<keyword evidence="13 17" id="KW-0067">ATP-binding</keyword>
<dbReference type="PIRSF" id="PIRSF000724">
    <property type="entry name" value="Pgk"/>
    <property type="match status" value="1"/>
</dbReference>
<protein>
    <recommendedName>
        <fullName evidence="8 18">Phosphoglycerate kinase</fullName>
        <ecNumber evidence="7 18">2.7.2.3</ecNumber>
    </recommendedName>
</protein>
<feature type="binding site" evidence="17">
    <location>
        <position position="312"/>
    </location>
    <ligand>
        <name>ATP</name>
        <dbReference type="ChEBI" id="CHEBI:30616"/>
    </ligand>
</feature>
<keyword evidence="15" id="KW-0324">Glycolysis</keyword>
<evidence type="ECO:0000313" key="20">
    <source>
        <dbReference type="EMBL" id="KAF2862758.1"/>
    </source>
</evidence>
<evidence type="ECO:0000256" key="10">
    <source>
        <dbReference type="ARBA" id="ARBA00022723"/>
    </source>
</evidence>
<dbReference type="FunFam" id="3.40.50.1260:FF:000019">
    <property type="entry name" value="Phosphoglycerate kinase 1"/>
    <property type="match status" value="1"/>
</dbReference>
<feature type="binding site" evidence="16">
    <location>
        <position position="122"/>
    </location>
    <ligand>
        <name>(2R)-3-phosphoglycerate</name>
        <dbReference type="ChEBI" id="CHEBI:58272"/>
    </ligand>
</feature>
<evidence type="ECO:0000256" key="14">
    <source>
        <dbReference type="ARBA" id="ARBA00022842"/>
    </source>
</evidence>
<dbReference type="PANTHER" id="PTHR11406">
    <property type="entry name" value="PHOSPHOGLYCERATE KINASE"/>
    <property type="match status" value="1"/>
</dbReference>
<dbReference type="Gene3D" id="3.40.50.1260">
    <property type="entry name" value="Phosphoglycerate kinase, N-terminal domain"/>
    <property type="match status" value="3"/>
</dbReference>
<dbReference type="GO" id="GO:0006094">
    <property type="term" value="P:gluconeogenesis"/>
    <property type="evidence" value="ECO:0007669"/>
    <property type="project" value="TreeGrafter"/>
</dbReference>
<dbReference type="GO" id="GO:0004618">
    <property type="term" value="F:phosphoglycerate kinase activity"/>
    <property type="evidence" value="ECO:0007669"/>
    <property type="project" value="UniProtKB-EC"/>
</dbReference>
<dbReference type="PROSITE" id="PS00111">
    <property type="entry name" value="PGLYCERATE_KINASE"/>
    <property type="match status" value="1"/>
</dbReference>
<evidence type="ECO:0000256" key="4">
    <source>
        <dbReference type="ARBA" id="ARBA00004838"/>
    </source>
</evidence>
<evidence type="ECO:0000256" key="3">
    <source>
        <dbReference type="ARBA" id="ARBA00004496"/>
    </source>
</evidence>
<dbReference type="AlphaFoldDB" id="A0A6A7C7X5"/>
<dbReference type="InterPro" id="IPR001576">
    <property type="entry name" value="Phosphoglycerate_kinase"/>
</dbReference>
<reference evidence="20" key="1">
    <citation type="journal article" date="2020" name="Stud. Mycol.">
        <title>101 Dothideomycetes genomes: a test case for predicting lifestyles and emergence of pathogens.</title>
        <authorList>
            <person name="Haridas S."/>
            <person name="Albert R."/>
            <person name="Binder M."/>
            <person name="Bloem J."/>
            <person name="Labutti K."/>
            <person name="Salamov A."/>
            <person name="Andreopoulos B."/>
            <person name="Baker S."/>
            <person name="Barry K."/>
            <person name="Bills G."/>
            <person name="Bluhm B."/>
            <person name="Cannon C."/>
            <person name="Castanera R."/>
            <person name="Culley D."/>
            <person name="Daum C."/>
            <person name="Ezra D."/>
            <person name="Gonzalez J."/>
            <person name="Henrissat B."/>
            <person name="Kuo A."/>
            <person name="Liang C."/>
            <person name="Lipzen A."/>
            <person name="Lutzoni F."/>
            <person name="Magnuson J."/>
            <person name="Mondo S."/>
            <person name="Nolan M."/>
            <person name="Ohm R."/>
            <person name="Pangilinan J."/>
            <person name="Park H.-J."/>
            <person name="Ramirez L."/>
            <person name="Alfaro M."/>
            <person name="Sun H."/>
            <person name="Tritt A."/>
            <person name="Yoshinaga Y."/>
            <person name="Zwiers L.-H."/>
            <person name="Turgeon B."/>
            <person name="Goodwin S."/>
            <person name="Spatafora J."/>
            <person name="Crous P."/>
            <person name="Grigoriev I."/>
        </authorList>
    </citation>
    <scope>NUCLEOTIDE SEQUENCE</scope>
    <source>
        <strain evidence="20">CBS 480.64</strain>
    </source>
</reference>
<keyword evidence="9 18" id="KW-0808">Transferase</keyword>
<evidence type="ECO:0000256" key="5">
    <source>
        <dbReference type="ARBA" id="ARBA00008982"/>
    </source>
</evidence>
<dbReference type="EMBL" id="MU005964">
    <property type="protein sequence ID" value="KAF2862758.1"/>
    <property type="molecule type" value="Genomic_DNA"/>
</dbReference>
<evidence type="ECO:0000256" key="18">
    <source>
        <dbReference type="RuleBase" id="RU000532"/>
    </source>
</evidence>
<evidence type="ECO:0000256" key="16">
    <source>
        <dbReference type="PIRSR" id="PIRSR000724-1"/>
    </source>
</evidence>
<comment type="catalytic activity">
    <reaction evidence="1 18">
        <text>(2R)-3-phosphoglycerate + ATP = (2R)-3-phospho-glyceroyl phosphate + ADP</text>
        <dbReference type="Rhea" id="RHEA:14801"/>
        <dbReference type="ChEBI" id="CHEBI:30616"/>
        <dbReference type="ChEBI" id="CHEBI:57604"/>
        <dbReference type="ChEBI" id="CHEBI:58272"/>
        <dbReference type="ChEBI" id="CHEBI:456216"/>
        <dbReference type="EC" id="2.7.2.3"/>
    </reaction>
</comment>
<dbReference type="PANTHER" id="PTHR11406:SF0">
    <property type="entry name" value="PHOSPHOGLYCERATE KINASE"/>
    <property type="match status" value="1"/>
</dbReference>
<dbReference type="OrthoDB" id="275353at2759"/>
<dbReference type="GO" id="GO:0005524">
    <property type="term" value="F:ATP binding"/>
    <property type="evidence" value="ECO:0007669"/>
    <property type="project" value="UniProtKB-KW"/>
</dbReference>
<feature type="binding site" evidence="17">
    <location>
        <begin position="372"/>
        <end position="375"/>
    </location>
    <ligand>
        <name>ATP</name>
        <dbReference type="ChEBI" id="CHEBI:30616"/>
    </ligand>
</feature>
<evidence type="ECO:0000256" key="6">
    <source>
        <dbReference type="ARBA" id="ARBA00011245"/>
    </source>
</evidence>
<dbReference type="HAMAP" id="MF_00145">
    <property type="entry name" value="Phosphoglyc_kinase"/>
    <property type="match status" value="1"/>
</dbReference>
<feature type="binding site" evidence="17">
    <location>
        <position position="219"/>
    </location>
    <ligand>
        <name>ATP</name>
        <dbReference type="ChEBI" id="CHEBI:30616"/>
    </ligand>
</feature>
<evidence type="ECO:0000256" key="7">
    <source>
        <dbReference type="ARBA" id="ARBA00013061"/>
    </source>
</evidence>
<feature type="binding site" evidence="16">
    <location>
        <position position="170"/>
    </location>
    <ligand>
        <name>(2R)-3-phosphoglycerate</name>
        <dbReference type="ChEBI" id="CHEBI:58272"/>
    </ligand>
</feature>
<feature type="binding site" evidence="16">
    <location>
        <begin position="24"/>
        <end position="26"/>
    </location>
    <ligand>
        <name>substrate</name>
    </ligand>
</feature>
<dbReference type="InterPro" id="IPR015911">
    <property type="entry name" value="Phosphoglycerate_kinase_CS"/>
</dbReference>
<dbReference type="PRINTS" id="PR00477">
    <property type="entry name" value="PHGLYCKINASE"/>
</dbReference>
<comment type="similarity">
    <text evidence="5 18">Belongs to the phosphoglycerate kinase family.</text>
</comment>
<gene>
    <name evidence="20" type="ORF">K470DRAFT_255670</name>
</gene>
<evidence type="ECO:0000256" key="11">
    <source>
        <dbReference type="ARBA" id="ARBA00022741"/>
    </source>
</evidence>
<comment type="pathway">
    <text evidence="4">Carbohydrate degradation; glycolysis; pyruvate from D-glyceraldehyde 3-phosphate: step 2/5.</text>
</comment>
<accession>A0A6A7C7X5</accession>
<comment type="subunit">
    <text evidence="6 19">Monomer.</text>
</comment>
<keyword evidence="14" id="KW-0460">Magnesium</keyword>
<dbReference type="FunFam" id="3.40.50.1260:FF:000031">
    <property type="entry name" value="Phosphoglycerate kinase 1"/>
    <property type="match status" value="1"/>
</dbReference>
<dbReference type="EC" id="2.7.2.3" evidence="7 18"/>
<dbReference type="InterPro" id="IPR015824">
    <property type="entry name" value="Phosphoglycerate_kinase_N"/>
</dbReference>
<dbReference type="GO" id="GO:0043531">
    <property type="term" value="F:ADP binding"/>
    <property type="evidence" value="ECO:0007669"/>
    <property type="project" value="TreeGrafter"/>
</dbReference>
<dbReference type="CDD" id="cd00318">
    <property type="entry name" value="Phosphoglycerate_kinase"/>
    <property type="match status" value="1"/>
</dbReference>
<keyword evidence="21" id="KW-1185">Reference proteome</keyword>
<evidence type="ECO:0000256" key="15">
    <source>
        <dbReference type="ARBA" id="ARBA00023152"/>
    </source>
</evidence>
<evidence type="ECO:0000256" key="17">
    <source>
        <dbReference type="PIRSR" id="PIRSR000724-2"/>
    </source>
</evidence>
<dbReference type="InterPro" id="IPR036043">
    <property type="entry name" value="Phosphoglycerate_kinase_sf"/>
</dbReference>
<evidence type="ECO:0000256" key="1">
    <source>
        <dbReference type="ARBA" id="ARBA00000642"/>
    </source>
</evidence>
<comment type="cofactor">
    <cofactor evidence="2">
        <name>Mg(2+)</name>
        <dbReference type="ChEBI" id="CHEBI:18420"/>
    </cofactor>
</comment>
<comment type="subcellular location">
    <subcellularLocation>
        <location evidence="3">Cytoplasm</location>
    </subcellularLocation>
</comment>
<evidence type="ECO:0000256" key="8">
    <source>
        <dbReference type="ARBA" id="ARBA00016471"/>
    </source>
</evidence>
<evidence type="ECO:0000256" key="19">
    <source>
        <dbReference type="RuleBase" id="RU000696"/>
    </source>
</evidence>
<evidence type="ECO:0000313" key="21">
    <source>
        <dbReference type="Proteomes" id="UP000799421"/>
    </source>
</evidence>
<dbReference type="SUPFAM" id="SSF53748">
    <property type="entry name" value="Phosphoglycerate kinase"/>
    <property type="match status" value="1"/>
</dbReference>
<name>A0A6A7C7X5_9PEZI</name>
<dbReference type="Proteomes" id="UP000799421">
    <property type="component" value="Unassembled WGS sequence"/>
</dbReference>
<evidence type="ECO:0000256" key="13">
    <source>
        <dbReference type="ARBA" id="ARBA00022840"/>
    </source>
</evidence>
<keyword evidence="11" id="KW-0547">Nucleotide-binding</keyword>
<dbReference type="Pfam" id="PF00162">
    <property type="entry name" value="PGK"/>
    <property type="match status" value="1"/>
</dbReference>
<evidence type="ECO:0000256" key="12">
    <source>
        <dbReference type="ARBA" id="ARBA00022777"/>
    </source>
</evidence>
<feature type="binding site" evidence="17">
    <location>
        <position position="343"/>
    </location>
    <ligand>
        <name>ATP</name>
        <dbReference type="ChEBI" id="CHEBI:30616"/>
    </ligand>
</feature>
<evidence type="ECO:0000256" key="9">
    <source>
        <dbReference type="ARBA" id="ARBA00022679"/>
    </source>
</evidence>
<feature type="binding site" evidence="16">
    <location>
        <position position="42"/>
    </location>
    <ligand>
        <name>(2R)-3-phosphoglycerate</name>
        <dbReference type="ChEBI" id="CHEBI:58272"/>
    </ligand>
</feature>
<dbReference type="GO" id="GO:0046872">
    <property type="term" value="F:metal ion binding"/>
    <property type="evidence" value="ECO:0007669"/>
    <property type="project" value="UniProtKB-KW"/>
</dbReference>
<proteinExistence type="inferred from homology"/>
<evidence type="ECO:0000256" key="2">
    <source>
        <dbReference type="ARBA" id="ARBA00001946"/>
    </source>
</evidence>
<keyword evidence="12 18" id="KW-0418">Kinase</keyword>